<gene>
    <name evidence="1" type="ORF">EJA12_04485</name>
</gene>
<evidence type="ECO:0008006" key="3">
    <source>
        <dbReference type="Google" id="ProtNLM"/>
    </source>
</evidence>
<organism evidence="1 2">
    <name type="scientific">Bhargavaea beijingensis</name>
    <dbReference type="NCBI Taxonomy" id="426756"/>
    <lineage>
        <taxon>Bacteria</taxon>
        <taxon>Bacillati</taxon>
        <taxon>Bacillota</taxon>
        <taxon>Bacilli</taxon>
        <taxon>Bacillales</taxon>
        <taxon>Caryophanaceae</taxon>
        <taxon>Bhargavaea</taxon>
    </lineage>
</organism>
<comment type="caution">
    <text evidence="1">The sequence shown here is derived from an EMBL/GenBank/DDBJ whole genome shotgun (WGS) entry which is preliminary data.</text>
</comment>
<keyword evidence="2" id="KW-1185">Reference proteome</keyword>
<dbReference type="Proteomes" id="UP000272481">
    <property type="component" value="Unassembled WGS sequence"/>
</dbReference>
<dbReference type="RefSeq" id="WP_125903604.1">
    <property type="nucleotide sequence ID" value="NZ_RWGW01000006.1"/>
</dbReference>
<name>A0ABX9ZEV6_9BACL</name>
<evidence type="ECO:0000313" key="1">
    <source>
        <dbReference type="EMBL" id="RSK34937.1"/>
    </source>
</evidence>
<dbReference type="EMBL" id="RWGW01000006">
    <property type="protein sequence ID" value="RSK34937.1"/>
    <property type="molecule type" value="Genomic_DNA"/>
</dbReference>
<protein>
    <recommendedName>
        <fullName evidence="3">Aminopeptidase</fullName>
    </recommendedName>
</protein>
<sequence length="282" mass="33291">MKIHDTVTYFVSNYEPTEEYLDHYYNQFKNHYTEYFAYHCHNVAQKRKDAIKKHTNKIAELIEIKDRMHGAILEIKSQYENIYGVRFTKDVHLLVGLYGSNAYTYRQFSPEIAFCLEKVPASNTHLQILIAHEFGHATNNLFSIKQGIEWENVEWMNPLTWLIQEGIATYLSTQIIDGRLDEYFAFEEDPEWILFARNHSTIIQLQFVHDLNHYSSQEIFKEWFSINGGGHFGVTRLGYYIGYMVVKKLIQELGEEQVLSLWARDDFFEIVKSQLISGYIEV</sequence>
<reference evidence="1 2" key="1">
    <citation type="submission" date="2018-12" db="EMBL/GenBank/DDBJ databases">
        <title>Comparitive functional genomics of dry heat resistant strains isolated from the viking spacecraft.</title>
        <authorList>
            <person name="Seuylemezian A."/>
            <person name="Vaishampayan P."/>
        </authorList>
    </citation>
    <scope>NUCLEOTIDE SEQUENCE [LARGE SCALE GENOMIC DNA]</scope>
    <source>
        <strain evidence="1 2">M6-11</strain>
    </source>
</reference>
<accession>A0ABX9ZEV6</accession>
<proteinExistence type="predicted"/>
<evidence type="ECO:0000313" key="2">
    <source>
        <dbReference type="Proteomes" id="UP000272481"/>
    </source>
</evidence>